<sequence>MIITGRKIFVIITGASRGIGRQIALSLASDVAGDSAFLLLARNGALLEKVKQEIQELNPTARVATIVADLSVDKPVEQLDELVSSIADGQNAEARLIFHNAGSLGDLSKPAHALGSAEDWHKYLQANFVSMVTLNHQLFQLLNKDDGVPLFVVNVTSLASVMPMPSLTQYCVGKAAREAYFRNLAVEAKNVRVLNYSPGPVETDMIHEIFDHTYDADFKEKFAPNAAPSNVHRKRLTPKETVSKLIAILDKNEFESGSRIDYFDI</sequence>
<evidence type="ECO:0000313" key="2">
    <source>
        <dbReference type="WBParaSite" id="JU765_v2.g6285.t1"/>
    </source>
</evidence>
<dbReference type="Proteomes" id="UP000887576">
    <property type="component" value="Unplaced"/>
</dbReference>
<protein>
    <submittedName>
        <fullName evidence="2">Sepiapterin reductase</fullName>
    </submittedName>
</protein>
<reference evidence="2" key="1">
    <citation type="submission" date="2022-11" db="UniProtKB">
        <authorList>
            <consortium name="WormBaseParasite"/>
        </authorList>
    </citation>
    <scope>IDENTIFICATION</scope>
</reference>
<evidence type="ECO:0000313" key="1">
    <source>
        <dbReference type="Proteomes" id="UP000887576"/>
    </source>
</evidence>
<organism evidence="1 2">
    <name type="scientific">Panagrolaimus sp. JU765</name>
    <dbReference type="NCBI Taxonomy" id="591449"/>
    <lineage>
        <taxon>Eukaryota</taxon>
        <taxon>Metazoa</taxon>
        <taxon>Ecdysozoa</taxon>
        <taxon>Nematoda</taxon>
        <taxon>Chromadorea</taxon>
        <taxon>Rhabditida</taxon>
        <taxon>Tylenchina</taxon>
        <taxon>Panagrolaimomorpha</taxon>
        <taxon>Panagrolaimoidea</taxon>
        <taxon>Panagrolaimidae</taxon>
        <taxon>Panagrolaimus</taxon>
    </lineage>
</organism>
<proteinExistence type="predicted"/>
<dbReference type="WBParaSite" id="JU765_v2.g6285.t1">
    <property type="protein sequence ID" value="JU765_v2.g6285.t1"/>
    <property type="gene ID" value="JU765_v2.g6285"/>
</dbReference>
<accession>A0AC34RF16</accession>
<name>A0AC34RF16_9BILA</name>